<dbReference type="EMBL" id="RKMK01000030">
    <property type="protein sequence ID" value="RXG90120.1"/>
    <property type="molecule type" value="Genomic_DNA"/>
</dbReference>
<dbReference type="RefSeq" id="WP_128933673.1">
    <property type="nucleotide sequence ID" value="NZ_CP022221.1"/>
</dbReference>
<proteinExistence type="predicted"/>
<dbReference type="Proteomes" id="UP000290174">
    <property type="component" value="Unassembled WGS sequence"/>
</dbReference>
<name>A0A4Q0QFZ4_9BRAD</name>
<evidence type="ECO:0000313" key="1">
    <source>
        <dbReference type="EMBL" id="RXG90120.1"/>
    </source>
</evidence>
<accession>A0A4Q0QFZ4</accession>
<reference evidence="1 2" key="1">
    <citation type="submission" date="2018-11" db="EMBL/GenBank/DDBJ databases">
        <title>Bradyrhizobium sp. nov., isolated from effective nodules of peanut in China.</title>
        <authorList>
            <person name="Li Y."/>
        </authorList>
    </citation>
    <scope>NUCLEOTIDE SEQUENCE [LARGE SCALE GENOMIC DNA]</scope>
    <source>
        <strain evidence="1 2">CCBAU 51770</strain>
    </source>
</reference>
<organism evidence="1 2">
    <name type="scientific">Bradyrhizobium zhanjiangense</name>
    <dbReference type="NCBI Taxonomy" id="1325107"/>
    <lineage>
        <taxon>Bacteria</taxon>
        <taxon>Pseudomonadati</taxon>
        <taxon>Pseudomonadota</taxon>
        <taxon>Alphaproteobacteria</taxon>
        <taxon>Hyphomicrobiales</taxon>
        <taxon>Nitrobacteraceae</taxon>
        <taxon>Bradyrhizobium</taxon>
    </lineage>
</organism>
<gene>
    <name evidence="1" type="ORF">EAS61_26470</name>
</gene>
<dbReference type="AlphaFoldDB" id="A0A4Q0QFZ4"/>
<evidence type="ECO:0000313" key="2">
    <source>
        <dbReference type="Proteomes" id="UP000290174"/>
    </source>
</evidence>
<comment type="caution">
    <text evidence="1">The sequence shown here is derived from an EMBL/GenBank/DDBJ whole genome shotgun (WGS) entry which is preliminary data.</text>
</comment>
<sequence>MRRNEARIDDVTKMIVPRGEHEGKWRSNDRQFTDTQREIDEIKKAYSDLYSPRDALTNLQRRLEGVERRLALAQQQAQEAQRPR</sequence>
<protein>
    <submittedName>
        <fullName evidence="1">Uncharacterized protein</fullName>
    </submittedName>
</protein>